<comment type="catalytic activity">
    <reaction evidence="1">
        <text>Transfers a segment of a (1-&gt;4)-alpha-D-glucan to a new position in an acceptor, which may be glucose or a (1-&gt;4)-alpha-D-glucan.</text>
        <dbReference type="EC" id="2.4.1.25"/>
    </reaction>
</comment>
<evidence type="ECO:0000313" key="9">
    <source>
        <dbReference type="EMBL" id="MBA0851902.1"/>
    </source>
</evidence>
<dbReference type="EC" id="2.4.1.25" evidence="3"/>
<dbReference type="SUPFAM" id="SSF51445">
    <property type="entry name" value="(Trans)glycosidases"/>
    <property type="match status" value="1"/>
</dbReference>
<dbReference type="Gene3D" id="3.20.20.80">
    <property type="entry name" value="Glycosidases"/>
    <property type="match status" value="1"/>
</dbReference>
<evidence type="ECO:0000256" key="3">
    <source>
        <dbReference type="ARBA" id="ARBA00012560"/>
    </source>
</evidence>
<evidence type="ECO:0000256" key="1">
    <source>
        <dbReference type="ARBA" id="ARBA00000439"/>
    </source>
</evidence>
<evidence type="ECO:0000256" key="7">
    <source>
        <dbReference type="ARBA" id="ARBA00031423"/>
    </source>
</evidence>
<dbReference type="Pfam" id="PF02446">
    <property type="entry name" value="Glyco_hydro_77"/>
    <property type="match status" value="1"/>
</dbReference>
<dbReference type="PANTHER" id="PTHR32438">
    <property type="entry name" value="4-ALPHA-GLUCANOTRANSFERASE DPE1, CHLOROPLASTIC/AMYLOPLASTIC"/>
    <property type="match status" value="1"/>
</dbReference>
<comment type="similarity">
    <text evidence="2">Belongs to the disproportionating enzyme family.</text>
</comment>
<keyword evidence="4" id="KW-0328">Glycosyltransferase</keyword>
<comment type="caution">
    <text evidence="9">The sequence shown here is derived from an EMBL/GenBank/DDBJ whole genome shotgun (WGS) entry which is preliminary data.</text>
</comment>
<protein>
    <recommendedName>
        <fullName evidence="3">4-alpha-glucanotransferase</fullName>
        <ecNumber evidence="3">2.4.1.25</ecNumber>
    </recommendedName>
    <alternativeName>
        <fullName evidence="7">Amylomaltase</fullName>
    </alternativeName>
    <alternativeName>
        <fullName evidence="8">Disproportionating enzyme</fullName>
    </alternativeName>
</protein>
<dbReference type="AlphaFoldDB" id="A0A7J9KZH6"/>
<dbReference type="InterPro" id="IPR017853">
    <property type="entry name" value="GH"/>
</dbReference>
<keyword evidence="6" id="KW-0119">Carbohydrate metabolism</keyword>
<gene>
    <name evidence="9" type="ORF">Goshw_028599</name>
</gene>
<dbReference type="InterPro" id="IPR003385">
    <property type="entry name" value="Glyco_hydro_77"/>
</dbReference>
<dbReference type="OrthoDB" id="6123450at2759"/>
<evidence type="ECO:0000256" key="5">
    <source>
        <dbReference type="ARBA" id="ARBA00022679"/>
    </source>
</evidence>
<accession>A0A7J9KZH6</accession>
<evidence type="ECO:0000256" key="6">
    <source>
        <dbReference type="ARBA" id="ARBA00023277"/>
    </source>
</evidence>
<dbReference type="Proteomes" id="UP000593576">
    <property type="component" value="Unassembled WGS sequence"/>
</dbReference>
<reference evidence="9 10" key="1">
    <citation type="journal article" date="2019" name="Genome Biol. Evol.">
        <title>Insights into the evolution of the New World diploid cottons (Gossypium, subgenus Houzingenia) based on genome sequencing.</title>
        <authorList>
            <person name="Grover C.E."/>
            <person name="Arick M.A. 2nd"/>
            <person name="Thrash A."/>
            <person name="Conover J.L."/>
            <person name="Sanders W.S."/>
            <person name="Peterson D.G."/>
            <person name="Frelichowski J.E."/>
            <person name="Scheffler J.A."/>
            <person name="Scheffler B.E."/>
            <person name="Wendel J.F."/>
        </authorList>
    </citation>
    <scope>NUCLEOTIDE SEQUENCE [LARGE SCALE GENOMIC DNA]</scope>
    <source>
        <strain evidence="9">1</strain>
        <tissue evidence="9">Leaf</tissue>
    </source>
</reference>
<sequence length="194" mass="21409">MAIPIPLLFSSPSFLSSPKSLPLFFKPKINTSKSFNLHFHANVASSSTLTAMEVGEDLPLDYGDWLPKPDPDQRRRAGILLHPTSFKGAYGIGDFGEEAFRFIDWLHLAGCSVWQVLPLVPPDDEGSPYAGQDANCGNTFLISLEELVKDGLLTKKELPQPIDCDRVNYSIVAKLKDPLITKVKHLLNITSLFG</sequence>
<keyword evidence="10" id="KW-1185">Reference proteome</keyword>
<organism evidence="9 10">
    <name type="scientific">Gossypium schwendimanii</name>
    <name type="common">Cotton</name>
    <dbReference type="NCBI Taxonomy" id="34291"/>
    <lineage>
        <taxon>Eukaryota</taxon>
        <taxon>Viridiplantae</taxon>
        <taxon>Streptophyta</taxon>
        <taxon>Embryophyta</taxon>
        <taxon>Tracheophyta</taxon>
        <taxon>Spermatophyta</taxon>
        <taxon>Magnoliopsida</taxon>
        <taxon>eudicotyledons</taxon>
        <taxon>Gunneridae</taxon>
        <taxon>Pentapetalae</taxon>
        <taxon>rosids</taxon>
        <taxon>malvids</taxon>
        <taxon>Malvales</taxon>
        <taxon>Malvaceae</taxon>
        <taxon>Malvoideae</taxon>
        <taxon>Gossypium</taxon>
    </lineage>
</organism>
<keyword evidence="5" id="KW-0808">Transferase</keyword>
<evidence type="ECO:0000256" key="2">
    <source>
        <dbReference type="ARBA" id="ARBA00005684"/>
    </source>
</evidence>
<name>A0A7J9KZH6_GOSSC</name>
<dbReference type="GO" id="GO:0004134">
    <property type="term" value="F:4-alpha-glucanotransferase activity"/>
    <property type="evidence" value="ECO:0007669"/>
    <property type="project" value="UniProtKB-EC"/>
</dbReference>
<dbReference type="EMBL" id="JABFAF010000003">
    <property type="protein sequence ID" value="MBA0851902.1"/>
    <property type="molecule type" value="Genomic_DNA"/>
</dbReference>
<evidence type="ECO:0000313" key="10">
    <source>
        <dbReference type="Proteomes" id="UP000593576"/>
    </source>
</evidence>
<evidence type="ECO:0000256" key="8">
    <source>
        <dbReference type="ARBA" id="ARBA00031501"/>
    </source>
</evidence>
<evidence type="ECO:0000256" key="4">
    <source>
        <dbReference type="ARBA" id="ARBA00022676"/>
    </source>
</evidence>
<proteinExistence type="inferred from homology"/>
<dbReference type="GO" id="GO:0005975">
    <property type="term" value="P:carbohydrate metabolic process"/>
    <property type="evidence" value="ECO:0007669"/>
    <property type="project" value="InterPro"/>
</dbReference>
<dbReference type="PANTHER" id="PTHR32438:SF5">
    <property type="entry name" value="4-ALPHA-GLUCANOTRANSFERASE DPE1, CHLOROPLASTIC_AMYLOPLASTIC"/>
    <property type="match status" value="1"/>
</dbReference>